<dbReference type="PANTHER" id="PTHR33376:SF15">
    <property type="entry name" value="BLL6794 PROTEIN"/>
    <property type="match status" value="1"/>
</dbReference>
<reference evidence="2 3" key="1">
    <citation type="submission" date="2018-09" db="EMBL/GenBank/DDBJ databases">
        <title>Draft genome of Simplicispira sp. NY-02.</title>
        <authorList>
            <person name="Im W.T."/>
        </authorList>
    </citation>
    <scope>NUCLEOTIDE SEQUENCE [LARGE SCALE GENOMIC DNA]</scope>
    <source>
        <strain evidence="2 3">NY-02</strain>
    </source>
</reference>
<evidence type="ECO:0000313" key="2">
    <source>
        <dbReference type="EMBL" id="RID99229.1"/>
    </source>
</evidence>
<name>A0A398C8Z9_9BURK</name>
<dbReference type="InterPro" id="IPR038404">
    <property type="entry name" value="TRAP_DctP_sf"/>
</dbReference>
<dbReference type="Gene3D" id="3.40.190.170">
    <property type="entry name" value="Bacterial extracellular solute-binding protein, family 7"/>
    <property type="match status" value="1"/>
</dbReference>
<accession>A0A398C8Z9</accession>
<dbReference type="Proteomes" id="UP000266302">
    <property type="component" value="Unassembled WGS sequence"/>
</dbReference>
<sequence length="370" mass="40130">MRKASIFQETHMQTPYSLFRRTALNAPLHHTLRAGAAAAVLLALALQGAPVHAQEAVKLKFADWMPVSHYTVTNAAYPFMKKATELSKGKIEFQYFPAEQLGKGKDLLTLLQTGVADIADISPSYISDKFPMSSVAELPAMFNNACQGTYAYASLVKAGGVLAEKEFKPNGVRVLVSVAYAPYKVLTTKNKIESIQDFSGLKLRTAGGAMDITANVVDAVPVRMPGPDILPSLSRGTLDGTLAPLQSVKVFDMQTQLRHMTTDVSLGSFITVYAISDRAWKRLPQELRATLVEAGDFATKNHCEYVDAQEVKVVQELEKDGVKGNAMAPGQLAALNTKLQNVAAEWATSLDKRNKPGTAVLSDFRKAVAQ</sequence>
<organism evidence="2 3">
    <name type="scientific">Simplicispira hankyongi</name>
    <dbReference type="NCBI Taxonomy" id="2315688"/>
    <lineage>
        <taxon>Bacteria</taxon>
        <taxon>Pseudomonadati</taxon>
        <taxon>Pseudomonadota</taxon>
        <taxon>Betaproteobacteria</taxon>
        <taxon>Burkholderiales</taxon>
        <taxon>Comamonadaceae</taxon>
        <taxon>Simplicispira</taxon>
    </lineage>
</organism>
<dbReference type="PANTHER" id="PTHR33376">
    <property type="match status" value="1"/>
</dbReference>
<comment type="caution">
    <text evidence="2">The sequence shown here is derived from an EMBL/GenBank/DDBJ whole genome shotgun (WGS) entry which is preliminary data.</text>
</comment>
<dbReference type="InterPro" id="IPR018389">
    <property type="entry name" value="DctP_fam"/>
</dbReference>
<keyword evidence="3" id="KW-1185">Reference proteome</keyword>
<keyword evidence="1" id="KW-0732">Signal</keyword>
<dbReference type="NCBIfam" id="NF037995">
    <property type="entry name" value="TRAP_S1"/>
    <property type="match status" value="1"/>
</dbReference>
<proteinExistence type="predicted"/>
<dbReference type="GO" id="GO:0055085">
    <property type="term" value="P:transmembrane transport"/>
    <property type="evidence" value="ECO:0007669"/>
    <property type="project" value="InterPro"/>
</dbReference>
<dbReference type="AlphaFoldDB" id="A0A398C8Z9"/>
<dbReference type="CDD" id="cd13601">
    <property type="entry name" value="PBP2_TRAP_DctP1_3_4_like"/>
    <property type="match status" value="1"/>
</dbReference>
<dbReference type="SUPFAM" id="SSF53850">
    <property type="entry name" value="Periplasmic binding protein-like II"/>
    <property type="match status" value="1"/>
</dbReference>
<evidence type="ECO:0000256" key="1">
    <source>
        <dbReference type="ARBA" id="ARBA00022729"/>
    </source>
</evidence>
<gene>
    <name evidence="2" type="ORF">D3F03_01965</name>
</gene>
<evidence type="ECO:0000313" key="3">
    <source>
        <dbReference type="Proteomes" id="UP000266302"/>
    </source>
</evidence>
<protein>
    <submittedName>
        <fullName evidence="2">C4-dicarboxylate ABC transporter</fullName>
    </submittedName>
</protein>
<dbReference type="Pfam" id="PF03480">
    <property type="entry name" value="DctP"/>
    <property type="match status" value="1"/>
</dbReference>
<dbReference type="EMBL" id="QXJC01000001">
    <property type="protein sequence ID" value="RID99229.1"/>
    <property type="molecule type" value="Genomic_DNA"/>
</dbReference>